<proteinExistence type="predicted"/>
<dbReference type="RefSeq" id="WP_309724143.1">
    <property type="nucleotide sequence ID" value="NZ_JARWAM010000014.1"/>
</dbReference>
<comment type="caution">
    <text evidence="1">The sequence shown here is derived from an EMBL/GenBank/DDBJ whole genome shotgun (WGS) entry which is preliminary data.</text>
</comment>
<protein>
    <submittedName>
        <fullName evidence="1">DUF1289 domain-containing protein</fullName>
    </submittedName>
</protein>
<keyword evidence="2" id="KW-1185">Reference proteome</keyword>
<accession>A0ABU1HKD5</accession>
<dbReference type="InterPro" id="IPR010710">
    <property type="entry name" value="DUF1289"/>
</dbReference>
<gene>
    <name evidence="1" type="ORF">QC821_17420</name>
</gene>
<sequence length="59" mass="6549">MSAPRVSPCTKVCRIDERNGLCEGCGRTLDEIARWGSMNEAERASIWARLGLETHDRSG</sequence>
<evidence type="ECO:0000313" key="1">
    <source>
        <dbReference type="EMBL" id="MDR5907065.1"/>
    </source>
</evidence>
<name>A0ABU1HKD5_9GAMM</name>
<dbReference type="EMBL" id="JARWAM010000014">
    <property type="protein sequence ID" value="MDR5907065.1"/>
    <property type="molecule type" value="Genomic_DNA"/>
</dbReference>
<reference evidence="1 2" key="1">
    <citation type="submission" date="2023-04" db="EMBL/GenBank/DDBJ databases">
        <title>A long-awaited taxogenomic arrangement of the family Halomonadaceae.</title>
        <authorList>
            <person name="De La Haba R."/>
            <person name="Chuvochina M."/>
            <person name="Wittouck S."/>
            <person name="Arahal D.R."/>
            <person name="Sanchez-Porro C."/>
            <person name="Hugenholtz P."/>
            <person name="Ventosa A."/>
        </authorList>
    </citation>
    <scope>NUCLEOTIDE SEQUENCE [LARGE SCALE GENOMIC DNA]</scope>
    <source>
        <strain evidence="1 2">DSM 26770</strain>
    </source>
</reference>
<dbReference type="Pfam" id="PF06945">
    <property type="entry name" value="DUF1289"/>
    <property type="match status" value="1"/>
</dbReference>
<evidence type="ECO:0000313" key="2">
    <source>
        <dbReference type="Proteomes" id="UP001251374"/>
    </source>
</evidence>
<dbReference type="PANTHER" id="PTHR35175">
    <property type="entry name" value="DUF1289 DOMAIN-CONTAINING PROTEIN"/>
    <property type="match status" value="1"/>
</dbReference>
<organism evidence="1 2">
    <name type="scientific">Franzmannia qiaohouensis</name>
    <dbReference type="NCBI Taxonomy" id="1329370"/>
    <lineage>
        <taxon>Bacteria</taxon>
        <taxon>Pseudomonadati</taxon>
        <taxon>Pseudomonadota</taxon>
        <taxon>Gammaproteobacteria</taxon>
        <taxon>Oceanospirillales</taxon>
        <taxon>Halomonadaceae</taxon>
        <taxon>Franzmannia</taxon>
    </lineage>
</organism>
<dbReference type="PANTHER" id="PTHR35175:SF2">
    <property type="entry name" value="DUF1289 DOMAIN-CONTAINING PROTEIN"/>
    <property type="match status" value="1"/>
</dbReference>
<dbReference type="Proteomes" id="UP001251374">
    <property type="component" value="Unassembled WGS sequence"/>
</dbReference>